<accession>A0A399QRY2</accession>
<reference evidence="3 4" key="1">
    <citation type="submission" date="2018-08" db="EMBL/GenBank/DDBJ databases">
        <title>Henriciella mobilis sp. nov., isolated from seawater.</title>
        <authorList>
            <person name="Cheng H."/>
            <person name="Wu Y.-H."/>
            <person name="Xu X.-W."/>
            <person name="Guo L.-L."/>
        </authorList>
    </citation>
    <scope>NUCLEOTIDE SEQUENCE [LARGE SCALE GENOMIC DNA]</scope>
    <source>
        <strain evidence="3 4">CCUG66934</strain>
    </source>
</reference>
<feature type="chain" id="PRO_5017393112" evidence="2">
    <location>
        <begin position="30"/>
        <end position="117"/>
    </location>
</feature>
<evidence type="ECO:0000256" key="1">
    <source>
        <dbReference type="SAM" id="MobiDB-lite"/>
    </source>
</evidence>
<evidence type="ECO:0000256" key="2">
    <source>
        <dbReference type="SAM" id="SignalP"/>
    </source>
</evidence>
<feature type="region of interest" description="Disordered" evidence="1">
    <location>
        <begin position="41"/>
        <end position="67"/>
    </location>
</feature>
<dbReference type="InterPro" id="IPR021333">
    <property type="entry name" value="DUF2946"/>
</dbReference>
<sequence length="117" mass="12866">MNLPRMIKHLRTLIVMLMTVAFVIAPMSAAVDTMHTGDQSAEMCADAELSQDGSREEPSHDEHKHKAHHCGSCHVHMIGGSYFGAAIQPEIQTKRLRPGLAFHASLVPDGLYRPPRA</sequence>
<dbReference type="Pfam" id="PF11162">
    <property type="entry name" value="DUF2946"/>
    <property type="match status" value="1"/>
</dbReference>
<name>A0A399QRY2_9PROT</name>
<comment type="caution">
    <text evidence="3">The sequence shown here is derived from an EMBL/GenBank/DDBJ whole genome shotgun (WGS) entry which is preliminary data.</text>
</comment>
<proteinExistence type="predicted"/>
<dbReference type="EMBL" id="QWGB01000009">
    <property type="protein sequence ID" value="RIJ21241.1"/>
    <property type="molecule type" value="Genomic_DNA"/>
</dbReference>
<dbReference type="Proteomes" id="UP000265431">
    <property type="component" value="Unassembled WGS sequence"/>
</dbReference>
<keyword evidence="2" id="KW-0732">Signal</keyword>
<feature type="compositionally biased region" description="Basic and acidic residues" evidence="1">
    <location>
        <begin position="53"/>
        <end position="64"/>
    </location>
</feature>
<feature type="signal peptide" evidence="2">
    <location>
        <begin position="1"/>
        <end position="29"/>
    </location>
</feature>
<organism evidence="3 4">
    <name type="scientific">Henriciella barbarensis</name>
    <dbReference type="NCBI Taxonomy" id="86342"/>
    <lineage>
        <taxon>Bacteria</taxon>
        <taxon>Pseudomonadati</taxon>
        <taxon>Pseudomonadota</taxon>
        <taxon>Alphaproteobacteria</taxon>
        <taxon>Hyphomonadales</taxon>
        <taxon>Hyphomonadaceae</taxon>
        <taxon>Henriciella</taxon>
    </lineage>
</organism>
<keyword evidence="4" id="KW-1185">Reference proteome</keyword>
<dbReference type="OrthoDB" id="7620303at2"/>
<protein>
    <submittedName>
        <fullName evidence="3">DUF2946 domain-containing protein</fullName>
    </submittedName>
</protein>
<evidence type="ECO:0000313" key="3">
    <source>
        <dbReference type="EMBL" id="RIJ21241.1"/>
    </source>
</evidence>
<dbReference type="AlphaFoldDB" id="A0A399QRY2"/>
<evidence type="ECO:0000313" key="4">
    <source>
        <dbReference type="Proteomes" id="UP000265431"/>
    </source>
</evidence>
<gene>
    <name evidence="3" type="ORF">D1224_13015</name>
</gene>